<keyword evidence="2" id="KW-0808">Transferase</keyword>
<name>A0A0D2KDR7_9CHLO</name>
<keyword evidence="3" id="KW-0547">Nucleotide-binding</keyword>
<dbReference type="AlphaFoldDB" id="A0A0D2KDR7"/>
<keyword evidence="5" id="KW-0067">ATP-binding</keyword>
<proteinExistence type="predicted"/>
<evidence type="ECO:0000256" key="1">
    <source>
        <dbReference type="ARBA" id="ARBA00022527"/>
    </source>
</evidence>
<dbReference type="Proteomes" id="UP000054498">
    <property type="component" value="Unassembled WGS sequence"/>
</dbReference>
<evidence type="ECO:0000259" key="6">
    <source>
        <dbReference type="PROSITE" id="PS50011"/>
    </source>
</evidence>
<dbReference type="RefSeq" id="XP_013892993.1">
    <property type="nucleotide sequence ID" value="XM_014037539.1"/>
</dbReference>
<evidence type="ECO:0000256" key="5">
    <source>
        <dbReference type="ARBA" id="ARBA00022840"/>
    </source>
</evidence>
<organism evidence="7 8">
    <name type="scientific">Monoraphidium neglectum</name>
    <dbReference type="NCBI Taxonomy" id="145388"/>
    <lineage>
        <taxon>Eukaryota</taxon>
        <taxon>Viridiplantae</taxon>
        <taxon>Chlorophyta</taxon>
        <taxon>core chlorophytes</taxon>
        <taxon>Chlorophyceae</taxon>
        <taxon>CS clade</taxon>
        <taxon>Sphaeropleales</taxon>
        <taxon>Selenastraceae</taxon>
        <taxon>Monoraphidium</taxon>
    </lineage>
</organism>
<dbReference type="SUPFAM" id="SSF56112">
    <property type="entry name" value="Protein kinase-like (PK-like)"/>
    <property type="match status" value="1"/>
</dbReference>
<accession>A0A0D2KDR7</accession>
<dbReference type="OrthoDB" id="6513151at2759"/>
<dbReference type="GO" id="GO:0005524">
    <property type="term" value="F:ATP binding"/>
    <property type="evidence" value="ECO:0007669"/>
    <property type="project" value="UniProtKB-KW"/>
</dbReference>
<dbReference type="PROSITE" id="PS50011">
    <property type="entry name" value="PROTEIN_KINASE_DOM"/>
    <property type="match status" value="1"/>
</dbReference>
<gene>
    <name evidence="7" type="ORF">MNEG_13988</name>
</gene>
<evidence type="ECO:0000256" key="3">
    <source>
        <dbReference type="ARBA" id="ARBA00022741"/>
    </source>
</evidence>
<keyword evidence="4" id="KW-0418">Kinase</keyword>
<dbReference type="GO" id="GO:0005634">
    <property type="term" value="C:nucleus"/>
    <property type="evidence" value="ECO:0007669"/>
    <property type="project" value="TreeGrafter"/>
</dbReference>
<reference evidence="7 8" key="1">
    <citation type="journal article" date="2013" name="BMC Genomics">
        <title>Reconstruction of the lipid metabolism for the microalga Monoraphidium neglectum from its genome sequence reveals characteristics suitable for biofuel production.</title>
        <authorList>
            <person name="Bogen C."/>
            <person name="Al-Dilaimi A."/>
            <person name="Albersmeier A."/>
            <person name="Wichmann J."/>
            <person name="Grundmann M."/>
            <person name="Rupp O."/>
            <person name="Lauersen K.J."/>
            <person name="Blifernez-Klassen O."/>
            <person name="Kalinowski J."/>
            <person name="Goesmann A."/>
            <person name="Mussgnug J.H."/>
            <person name="Kruse O."/>
        </authorList>
    </citation>
    <scope>NUCLEOTIDE SEQUENCE [LARGE SCALE GENOMIC DNA]</scope>
    <source>
        <strain evidence="7 8">SAG 48.87</strain>
    </source>
</reference>
<dbReference type="InterPro" id="IPR000719">
    <property type="entry name" value="Prot_kinase_dom"/>
</dbReference>
<dbReference type="Gene3D" id="1.10.510.10">
    <property type="entry name" value="Transferase(Phosphotransferase) domain 1"/>
    <property type="match status" value="1"/>
</dbReference>
<keyword evidence="1" id="KW-0723">Serine/threonine-protein kinase</keyword>
<dbReference type="GeneID" id="25731505"/>
<feature type="domain" description="Protein kinase" evidence="6">
    <location>
        <begin position="110"/>
        <end position="246"/>
    </location>
</feature>
<dbReference type="PANTHER" id="PTHR24345">
    <property type="entry name" value="SERINE/THREONINE-PROTEIN KINASE PLK"/>
    <property type="match status" value="1"/>
</dbReference>
<evidence type="ECO:0000313" key="7">
    <source>
        <dbReference type="EMBL" id="KIY93973.1"/>
    </source>
</evidence>
<evidence type="ECO:0000256" key="4">
    <source>
        <dbReference type="ARBA" id="ARBA00022777"/>
    </source>
</evidence>
<evidence type="ECO:0000256" key="2">
    <source>
        <dbReference type="ARBA" id="ARBA00022679"/>
    </source>
</evidence>
<dbReference type="EMBL" id="KK104399">
    <property type="protein sequence ID" value="KIY93973.1"/>
    <property type="molecule type" value="Genomic_DNA"/>
</dbReference>
<dbReference type="GO" id="GO:0004674">
    <property type="term" value="F:protein serine/threonine kinase activity"/>
    <property type="evidence" value="ECO:0007669"/>
    <property type="project" value="UniProtKB-KW"/>
</dbReference>
<protein>
    <recommendedName>
        <fullName evidence="6">Protein kinase domain-containing protein</fullName>
    </recommendedName>
</protein>
<dbReference type="Pfam" id="PF00069">
    <property type="entry name" value="Pkinase"/>
    <property type="match status" value="1"/>
</dbReference>
<keyword evidence="8" id="KW-1185">Reference proteome</keyword>
<dbReference type="InterPro" id="IPR011009">
    <property type="entry name" value="Kinase-like_dom_sf"/>
</dbReference>
<dbReference type="KEGG" id="mng:MNEG_13988"/>
<evidence type="ECO:0000313" key="8">
    <source>
        <dbReference type="Proteomes" id="UP000054498"/>
    </source>
</evidence>
<sequence length="246" mass="26826">MLIAELLEAQQQQHQHHPTLLRQCRERVPTVAAEVAPAPAPPAKAPTIFASRAKFTPRCPVWLKSSRSRSNLLKSFTLEEVYDADYSSIQIATPKAAATQVRRRRAPPPPAFVTHGGDGSGAALDGAPSGPHKLVIKSFKKSKLLQRPDLQQKLKMEWDLHTALLDHPNVIQAYLATEDEGSVGLFMEYAGESDAYSYLTAKQRLSLREDDARQLMHDVLSALQHMHDLGLAAGRSQAAAAPGGAS</sequence>
<dbReference type="PANTHER" id="PTHR24345:SF91">
    <property type="entry name" value="SERINE_THREONINE-PROTEIN KINASE PLK4"/>
    <property type="match status" value="1"/>
</dbReference>